<comment type="caution">
    <text evidence="2">The sequence shown here is derived from an EMBL/GenBank/DDBJ whole genome shotgun (WGS) entry which is preliminary data.</text>
</comment>
<evidence type="ECO:0000259" key="1">
    <source>
        <dbReference type="Pfam" id="PF14344"/>
    </source>
</evidence>
<accession>A0A4Q5LRL8</accession>
<dbReference type="Pfam" id="PF14344">
    <property type="entry name" value="DUF4397"/>
    <property type="match status" value="1"/>
</dbReference>
<sequence>MKKIIYTACGLLLIMAGCTKTNITQQGDIVNGAKIKLIHAAPGVPAVNGFINGTKVSATTVYSVTDNEIVTAITTGFSYLSVFPGLNYLSVPAGSTAIKFTAATSAPVLKSPQTVAPETVIGEATQSTADGSAYSAFLMGLPGGNAADGLTVKVVEDKFPAPIANKAFVRFAHMVPNGGAVDLTATYTLANGTVVTQQTVITNTNYGTVTDFVPVDVNPTSTTNYKFQMTLNGTAITFGTITPDIPLAPGRYYTIVGRGLAADYAVPGTSILLKASARPKLPTTDPATRLPEIYFNAPGITFYTNK</sequence>
<proteinExistence type="predicted"/>
<dbReference type="PROSITE" id="PS51257">
    <property type="entry name" value="PROKAR_LIPOPROTEIN"/>
    <property type="match status" value="1"/>
</dbReference>
<dbReference type="Proteomes" id="UP000293331">
    <property type="component" value="Unassembled WGS sequence"/>
</dbReference>
<dbReference type="InterPro" id="IPR025510">
    <property type="entry name" value="DUF4397"/>
</dbReference>
<organism evidence="2 3">
    <name type="scientific">Mucilaginibacter terrigena</name>
    <dbReference type="NCBI Taxonomy" id="2492395"/>
    <lineage>
        <taxon>Bacteria</taxon>
        <taxon>Pseudomonadati</taxon>
        <taxon>Bacteroidota</taxon>
        <taxon>Sphingobacteriia</taxon>
        <taxon>Sphingobacteriales</taxon>
        <taxon>Sphingobacteriaceae</taxon>
        <taxon>Mucilaginibacter</taxon>
    </lineage>
</organism>
<reference evidence="2 3" key="1">
    <citation type="submission" date="2019-02" db="EMBL/GenBank/DDBJ databases">
        <title>Bacterial novel species Mucilaginibacter sp. 17JY9-4 isolated from soil.</title>
        <authorList>
            <person name="Jung H.-Y."/>
        </authorList>
    </citation>
    <scope>NUCLEOTIDE SEQUENCE [LARGE SCALE GENOMIC DNA]</scope>
    <source>
        <strain evidence="2 3">17JY9-4</strain>
    </source>
</reference>
<dbReference type="EMBL" id="SEWG01000001">
    <property type="protein sequence ID" value="RYU92152.1"/>
    <property type="molecule type" value="Genomic_DNA"/>
</dbReference>
<dbReference type="OrthoDB" id="9792011at2"/>
<dbReference type="RefSeq" id="WP_129874882.1">
    <property type="nucleotide sequence ID" value="NZ_SEWG01000001.1"/>
</dbReference>
<feature type="domain" description="DUF4397" evidence="1">
    <location>
        <begin position="33"/>
        <end position="184"/>
    </location>
</feature>
<protein>
    <submittedName>
        <fullName evidence="2">DUF4397 domain-containing protein</fullName>
    </submittedName>
</protein>
<evidence type="ECO:0000313" key="2">
    <source>
        <dbReference type="EMBL" id="RYU92152.1"/>
    </source>
</evidence>
<name>A0A4Q5LRL8_9SPHI</name>
<dbReference type="AlphaFoldDB" id="A0A4Q5LRL8"/>
<gene>
    <name evidence="2" type="ORF">EWM62_01550</name>
</gene>
<keyword evidence="3" id="KW-1185">Reference proteome</keyword>
<evidence type="ECO:0000313" key="3">
    <source>
        <dbReference type="Proteomes" id="UP000293331"/>
    </source>
</evidence>